<sequence>MSKIDLMKAGIGLAVVIGITLTVVAGYALFATVGGVSGLTVAPELFVSILFGGLLVVSAAAVRKAVPKPRTRV</sequence>
<name>A0A643K022_9EURY</name>
<keyword evidence="1" id="KW-0472">Membrane</keyword>
<dbReference type="RefSeq" id="WP_151139161.1">
    <property type="nucleotide sequence ID" value="NZ_VZUS01000001.1"/>
</dbReference>
<dbReference type="EMBL" id="VZUS01000001">
    <property type="protein sequence ID" value="KAB1188993.1"/>
    <property type="molecule type" value="Genomic_DNA"/>
</dbReference>
<proteinExistence type="predicted"/>
<reference evidence="2" key="1">
    <citation type="submission" date="2019-09" db="EMBL/GenBank/DDBJ databases">
        <title>Genomic analysis of Haloferax sp. CBA1149.</title>
        <authorList>
            <person name="Roh S.W."/>
        </authorList>
    </citation>
    <scope>NUCLEOTIDE SEQUENCE</scope>
    <source>
        <strain evidence="2">CBA1149</strain>
    </source>
</reference>
<feature type="transmembrane region" description="Helical" evidence="1">
    <location>
        <begin position="12"/>
        <end position="33"/>
    </location>
</feature>
<comment type="caution">
    <text evidence="2">The sequence shown here is derived from an EMBL/GenBank/DDBJ whole genome shotgun (WGS) entry which is preliminary data.</text>
</comment>
<gene>
    <name evidence="2" type="ORF">Hfx1149_13480</name>
</gene>
<feature type="transmembrane region" description="Helical" evidence="1">
    <location>
        <begin position="45"/>
        <end position="62"/>
    </location>
</feature>
<dbReference type="AlphaFoldDB" id="A0A643K022"/>
<evidence type="ECO:0008006" key="3">
    <source>
        <dbReference type="Google" id="ProtNLM"/>
    </source>
</evidence>
<keyword evidence="1" id="KW-1133">Transmembrane helix</keyword>
<evidence type="ECO:0000256" key="1">
    <source>
        <dbReference type="SAM" id="Phobius"/>
    </source>
</evidence>
<keyword evidence="1" id="KW-0812">Transmembrane</keyword>
<accession>A0A643K022</accession>
<evidence type="ECO:0000313" key="2">
    <source>
        <dbReference type="EMBL" id="KAB1188993.1"/>
    </source>
</evidence>
<protein>
    <recommendedName>
        <fullName evidence="3">Transporter</fullName>
    </recommendedName>
</protein>
<organism evidence="2">
    <name type="scientific">Haloferax sp. CBA1149</name>
    <dbReference type="NCBI Taxonomy" id="2650753"/>
    <lineage>
        <taxon>Archaea</taxon>
        <taxon>Methanobacteriati</taxon>
        <taxon>Methanobacteriota</taxon>
        <taxon>Stenosarchaea group</taxon>
        <taxon>Halobacteria</taxon>
        <taxon>Halobacteriales</taxon>
        <taxon>Haloferacaceae</taxon>
        <taxon>Haloferax</taxon>
    </lineage>
</organism>